<reference evidence="4 5" key="2">
    <citation type="submission" date="2018-11" db="EMBL/GenBank/DDBJ databases">
        <authorList>
            <consortium name="Pathogen Informatics"/>
        </authorList>
    </citation>
    <scope>NUCLEOTIDE SEQUENCE [LARGE SCALE GENOMIC DNA]</scope>
    <source>
        <strain evidence="4 5">MHpl1</strain>
    </source>
</reference>
<keyword evidence="5" id="KW-1185">Reference proteome</keyword>
<feature type="compositionally biased region" description="Low complexity" evidence="2">
    <location>
        <begin position="63"/>
        <end position="74"/>
    </location>
</feature>
<evidence type="ECO:0000313" key="5">
    <source>
        <dbReference type="Proteomes" id="UP000268014"/>
    </source>
</evidence>
<dbReference type="GO" id="GO:0003676">
    <property type="term" value="F:nucleic acid binding"/>
    <property type="evidence" value="ECO:0007669"/>
    <property type="project" value="InterPro"/>
</dbReference>
<dbReference type="Proteomes" id="UP000268014">
    <property type="component" value="Unassembled WGS sequence"/>
</dbReference>
<feature type="region of interest" description="Disordered" evidence="2">
    <location>
        <begin position="343"/>
        <end position="370"/>
    </location>
</feature>
<dbReference type="OMA" id="NHSHREN"/>
<dbReference type="InterPro" id="IPR001878">
    <property type="entry name" value="Znf_CCHC"/>
</dbReference>
<evidence type="ECO:0000259" key="3">
    <source>
        <dbReference type="PROSITE" id="PS50158"/>
    </source>
</evidence>
<evidence type="ECO:0000313" key="6">
    <source>
        <dbReference type="WBParaSite" id="HPLM_0001914501-mRNA-1"/>
    </source>
</evidence>
<evidence type="ECO:0000313" key="4">
    <source>
        <dbReference type="EMBL" id="VDO75325.1"/>
    </source>
</evidence>
<keyword evidence="1" id="KW-0862">Zinc</keyword>
<proteinExistence type="predicted"/>
<dbReference type="WBParaSite" id="HPLM_0001914501-mRNA-1">
    <property type="protein sequence ID" value="HPLM_0001914501-mRNA-1"/>
    <property type="gene ID" value="HPLM_0001914501"/>
</dbReference>
<feature type="compositionally biased region" description="Polar residues" evidence="2">
    <location>
        <begin position="305"/>
        <end position="319"/>
    </location>
</feature>
<feature type="compositionally biased region" description="Polar residues" evidence="2">
    <location>
        <begin position="75"/>
        <end position="89"/>
    </location>
</feature>
<protein>
    <submittedName>
        <fullName evidence="6">CCHC-type domain-containing protein</fullName>
    </submittedName>
</protein>
<name>A0A0N4X453_HAEPC</name>
<reference evidence="6" key="1">
    <citation type="submission" date="2017-02" db="UniProtKB">
        <authorList>
            <consortium name="WormBaseParasite"/>
        </authorList>
    </citation>
    <scope>IDENTIFICATION</scope>
</reference>
<feature type="region of interest" description="Disordered" evidence="2">
    <location>
        <begin position="303"/>
        <end position="329"/>
    </location>
</feature>
<feature type="domain" description="CCHC-type" evidence="3">
    <location>
        <begin position="332"/>
        <end position="347"/>
    </location>
</feature>
<dbReference type="GO" id="GO:0008270">
    <property type="term" value="F:zinc ion binding"/>
    <property type="evidence" value="ECO:0007669"/>
    <property type="project" value="UniProtKB-KW"/>
</dbReference>
<evidence type="ECO:0000256" key="2">
    <source>
        <dbReference type="SAM" id="MobiDB-lite"/>
    </source>
</evidence>
<feature type="region of interest" description="Disordered" evidence="2">
    <location>
        <begin position="1"/>
        <end position="23"/>
    </location>
</feature>
<dbReference type="AlphaFoldDB" id="A0A0N4X453"/>
<evidence type="ECO:0000256" key="1">
    <source>
        <dbReference type="PROSITE-ProRule" id="PRU00047"/>
    </source>
</evidence>
<dbReference type="OrthoDB" id="5851400at2759"/>
<keyword evidence="1" id="KW-0863">Zinc-finger</keyword>
<dbReference type="EMBL" id="UZAF01021073">
    <property type="protein sequence ID" value="VDO75325.1"/>
    <property type="molecule type" value="Genomic_DNA"/>
</dbReference>
<accession>A0A0N4X453</accession>
<keyword evidence="1" id="KW-0479">Metal-binding</keyword>
<feature type="compositionally biased region" description="Basic and acidic residues" evidence="2">
    <location>
        <begin position="49"/>
        <end position="59"/>
    </location>
</feature>
<sequence length="486" mass="54022">MERGLAPAVAGNPYTAPTAGEKVDNWRAVRTHYASLRDRVSDHSVQARNESRNTTDGHHSTRTAKSSRSSRASSPEYSQESISGETSSVLSYNSRARPFRSDGVDDMFTVFREVFKAQTVANVSKYDGKNSLTDFLRALEVKFPSALWTDSDKRDILVNHLEGVALSIYKGLPPLIREGTYDDIVSALKMARRNPCERLKNIRDWEQLSKRPNETVVEFCCRMEDLSRRIHPSSEWDFIRGSKLYSCLQHWHNSYHMLAALDASDDVYTEVRRVAMRLEKLQADEIPYFSRYRGFQKGVADRQPIESQKFTAPNGTDDPTGTRALAKPSSNCCHCGKTGHAPVDCRRREKPRNHSHRENGPGDGSNRARQLGSSLVTELDRWCKTVQSTGKEVGPHPSAVGKPSTCEVEIFGVAAKALVDTGSVVSIVPVGLLKQVRERGTDLDAKACIVGNGKQRKLYDASGNGKCYGFSLRDSYGGNSGRSRQG</sequence>
<dbReference type="STRING" id="6290.A0A0N4X453"/>
<feature type="region of interest" description="Disordered" evidence="2">
    <location>
        <begin position="37"/>
        <end position="89"/>
    </location>
</feature>
<dbReference type="PROSITE" id="PS50158">
    <property type="entry name" value="ZF_CCHC"/>
    <property type="match status" value="1"/>
</dbReference>
<organism evidence="6">
    <name type="scientific">Haemonchus placei</name>
    <name type="common">Barber's pole worm</name>
    <dbReference type="NCBI Taxonomy" id="6290"/>
    <lineage>
        <taxon>Eukaryota</taxon>
        <taxon>Metazoa</taxon>
        <taxon>Ecdysozoa</taxon>
        <taxon>Nematoda</taxon>
        <taxon>Chromadorea</taxon>
        <taxon>Rhabditida</taxon>
        <taxon>Rhabditina</taxon>
        <taxon>Rhabditomorpha</taxon>
        <taxon>Strongyloidea</taxon>
        <taxon>Trichostrongylidae</taxon>
        <taxon>Haemonchus</taxon>
    </lineage>
</organism>
<gene>
    <name evidence="4" type="ORF">HPLM_LOCUS19137</name>
</gene>